<accession>A0A854CKQ1</accession>
<dbReference type="EMBL" id="JXEA01000102">
    <property type="protein sequence ID" value="OLG92008.1"/>
    <property type="molecule type" value="Genomic_DNA"/>
</dbReference>
<reference evidence="1" key="1">
    <citation type="submission" date="2015-01" db="EMBL/GenBank/DDBJ databases">
        <title>Population genomics of rice bacterial leaf blight strains from India.</title>
        <authorList>
            <person name="Midha S."/>
            <person name="Anil M.G."/>
            <person name="Mishra D."/>
            <person name="Brahma K."/>
            <person name="Laha G.S."/>
            <person name="Sundaram R.M."/>
            <person name="Sonti R.V."/>
            <person name="Patil P.B."/>
        </authorList>
    </citation>
    <scope>NUCLEOTIDE SEQUENCE</scope>
    <source>
        <strain evidence="1">BXO512</strain>
    </source>
</reference>
<name>A0A854CKQ1_XANOO</name>
<dbReference type="Gene3D" id="3.40.50.1820">
    <property type="entry name" value="alpha/beta hydrolase"/>
    <property type="match status" value="1"/>
</dbReference>
<dbReference type="GO" id="GO:0016787">
    <property type="term" value="F:hydrolase activity"/>
    <property type="evidence" value="ECO:0007669"/>
    <property type="project" value="UniProtKB-KW"/>
</dbReference>
<keyword evidence="1" id="KW-0378">Hydrolase</keyword>
<dbReference type="SUPFAM" id="SSF53474">
    <property type="entry name" value="alpha/beta-Hydrolases"/>
    <property type="match status" value="1"/>
</dbReference>
<evidence type="ECO:0000313" key="2">
    <source>
        <dbReference type="EMBL" id="UXW00509.1"/>
    </source>
</evidence>
<proteinExistence type="predicted"/>
<protein>
    <submittedName>
        <fullName evidence="1 2">Hydrolase</fullName>
    </submittedName>
</protein>
<sequence length="270" mass="28635">MLSSAHSSSKPVLLLLCGLLCDAAIWQLQRAALRDLADVQVVDFAGFDSITQMAAHVLAIAPPQFALAGHSMGGRVALEIVRQAPAPVLRLALLDTGIAPRRDGEREERLGLVRLAHAQGMHALAQHWLPPMLHPDHTADAELMDGLVAMVQRQSAQSFAGQTNALLERPDATPLLAQIACPTLLGSGVRTRGAPLGAASGHGATDSQSAAGNFRELRAHGAGRSACCRQRRVARLVAGCVMARRPTARCHQVGADAHHRMAIQHALVRP</sequence>
<dbReference type="EMBL" id="CP047493">
    <property type="protein sequence ID" value="UXW00509.1"/>
    <property type="molecule type" value="Genomic_DNA"/>
</dbReference>
<reference evidence="2" key="2">
    <citation type="submission" date="2015-01" db="EMBL/GenBank/DDBJ databases">
        <authorList>
            <person name="Midha S."/>
            <person name="Anil M.G."/>
            <person name="Mishra D."/>
            <person name="Brahma K."/>
            <person name="Laha G.S."/>
            <person name="Sundaram R.M."/>
            <person name="Sonti R.V."/>
            <person name="Patil P.B."/>
        </authorList>
    </citation>
    <scope>NUCLEOTIDE SEQUENCE</scope>
    <source>
        <strain evidence="2">IXO792</strain>
    </source>
</reference>
<dbReference type="AlphaFoldDB" id="A0A854CKQ1"/>
<organism evidence="1">
    <name type="scientific">Xanthomonas oryzae pv. oryzae</name>
    <dbReference type="NCBI Taxonomy" id="64187"/>
    <lineage>
        <taxon>Bacteria</taxon>
        <taxon>Pseudomonadati</taxon>
        <taxon>Pseudomonadota</taxon>
        <taxon>Gammaproteobacteria</taxon>
        <taxon>Lysobacterales</taxon>
        <taxon>Lysobacteraceae</taxon>
        <taxon>Xanthomonas</taxon>
    </lineage>
</organism>
<dbReference type="Proteomes" id="UP000187097">
    <property type="component" value="Chromosome"/>
</dbReference>
<reference evidence="2" key="3">
    <citation type="submission" date="2020-01" db="EMBL/GenBank/DDBJ databases">
        <title>Complete genome investigation of Xanthomonas oryzae strains.</title>
        <authorList>
            <person name="Kaur A."/>
            <person name="Bansal K."/>
            <person name="Patil P.B."/>
        </authorList>
    </citation>
    <scope>NUCLEOTIDE SEQUENCE</scope>
    <source>
        <strain evidence="2">IXO792</strain>
    </source>
</reference>
<gene>
    <name evidence="1" type="ORF">BXO512_08800</name>
    <name evidence="2" type="ORF">IXO792_04270</name>
</gene>
<evidence type="ECO:0000313" key="1">
    <source>
        <dbReference type="EMBL" id="OLG92008.1"/>
    </source>
</evidence>
<dbReference type="InterPro" id="IPR029058">
    <property type="entry name" value="AB_hydrolase_fold"/>
</dbReference>